<organism evidence="6 7">
    <name type="scientific">Candidatus Blochmannia ocreatus</name>
    <name type="common">nom. nud.</name>
    <dbReference type="NCBI Taxonomy" id="251538"/>
    <lineage>
        <taxon>Bacteria</taxon>
        <taxon>Pseudomonadati</taxon>
        <taxon>Pseudomonadota</taxon>
        <taxon>Gammaproteobacteria</taxon>
        <taxon>Enterobacterales</taxon>
        <taxon>Enterobacteriaceae</taxon>
        <taxon>ant endosymbionts</taxon>
        <taxon>Candidatus Blochmanniella</taxon>
    </lineage>
</organism>
<evidence type="ECO:0000313" key="7">
    <source>
        <dbReference type="Proteomes" id="UP001056834"/>
    </source>
</evidence>
<keyword evidence="3" id="KW-0067">ATP-binding</keyword>
<proteinExistence type="predicted"/>
<evidence type="ECO:0000256" key="3">
    <source>
        <dbReference type="ARBA" id="ARBA00022840"/>
    </source>
</evidence>
<accession>A0ABY4SVF3</accession>
<reference evidence="6" key="1">
    <citation type="submission" date="2022-05" db="EMBL/GenBank/DDBJ databases">
        <title>Impact of host demography and evolutionary history on endosymbiont molecular evolution: a test in carpenter ants (Genus Camponotus) and their Blochmannia endosymbionts.</title>
        <authorList>
            <person name="Manthey J.D."/>
            <person name="Giron J.C."/>
            <person name="Hruska J.P."/>
        </authorList>
    </citation>
    <scope>NUCLEOTIDE SEQUENCE</scope>
    <source>
        <strain evidence="6">C-006</strain>
    </source>
</reference>
<dbReference type="EMBL" id="CP097762">
    <property type="protein sequence ID" value="URJ25404.1"/>
    <property type="molecule type" value="Genomic_DNA"/>
</dbReference>
<keyword evidence="7" id="KW-1185">Reference proteome</keyword>
<protein>
    <submittedName>
        <fullName evidence="6">Redox-regulated ATPase YchF</fullName>
    </submittedName>
</protein>
<dbReference type="InterPro" id="IPR006073">
    <property type="entry name" value="GTP-bd"/>
</dbReference>
<evidence type="ECO:0000256" key="2">
    <source>
        <dbReference type="ARBA" id="ARBA00022741"/>
    </source>
</evidence>
<dbReference type="Pfam" id="PF06071">
    <property type="entry name" value="YchF-GTPase_C"/>
    <property type="match status" value="1"/>
</dbReference>
<dbReference type="InterPro" id="IPR012675">
    <property type="entry name" value="Beta-grasp_dom_sf"/>
</dbReference>
<dbReference type="RefSeq" id="WP_250223535.1">
    <property type="nucleotide sequence ID" value="NZ_CP097762.1"/>
</dbReference>
<dbReference type="Pfam" id="PF01926">
    <property type="entry name" value="MMR_HSR1"/>
    <property type="match status" value="1"/>
</dbReference>
<dbReference type="InterPro" id="IPR031167">
    <property type="entry name" value="G_OBG"/>
</dbReference>
<evidence type="ECO:0000256" key="4">
    <source>
        <dbReference type="ARBA" id="ARBA00022842"/>
    </source>
</evidence>
<dbReference type="SUPFAM" id="SSF52540">
    <property type="entry name" value="P-loop containing nucleoside triphosphate hydrolases"/>
    <property type="match status" value="1"/>
</dbReference>
<gene>
    <name evidence="6" type="primary">ychF</name>
    <name evidence="6" type="ORF">M9405_01645</name>
</gene>
<dbReference type="PRINTS" id="PR00326">
    <property type="entry name" value="GTP1OBG"/>
</dbReference>
<keyword evidence="1" id="KW-0479">Metal-binding</keyword>
<keyword evidence="2" id="KW-0547">Nucleotide-binding</keyword>
<evidence type="ECO:0000313" key="6">
    <source>
        <dbReference type="EMBL" id="URJ25404.1"/>
    </source>
</evidence>
<evidence type="ECO:0000256" key="1">
    <source>
        <dbReference type="ARBA" id="ARBA00022723"/>
    </source>
</evidence>
<dbReference type="SUPFAM" id="SSF81271">
    <property type="entry name" value="TGS-like"/>
    <property type="match status" value="1"/>
</dbReference>
<dbReference type="NCBIfam" id="TIGR00092">
    <property type="entry name" value="redox-regulated ATPase YchF"/>
    <property type="match status" value="1"/>
</dbReference>
<dbReference type="Gene3D" id="1.10.150.300">
    <property type="entry name" value="TGS-like domain"/>
    <property type="match status" value="1"/>
</dbReference>
<dbReference type="InterPro" id="IPR004396">
    <property type="entry name" value="ATPase_YchF/OLA1"/>
</dbReference>
<sequence length="370" mass="42309">MQIDCSIIGLPNTGKSALFNILTDASVRVANFPFCTIQPNVAVMYIPDNRIYMLADIAQSHEVVQGTVRFVDVAGLIKGAAQGIGMGNKIFSCINTTKILFHMIRCFIDNKITHIFNNIDPCRDINIVNDELILFDILQCEKIISTLEKQSKSFIKNNDIKLQLSVLRKCLHYLYDGIFLSNVQFAVSEKMYFRKINLLTAKPTIYIINTPHDITTGLNNIYLDKLYRFLSAKNSSFILCNFLSLFLDSKNNILFNKNKLILYKNNFLHEITSKIFSVLDLCVFFTVNANMARAWVCKSGITALEASQKVHSDFSDGFIKVQVIKYNDFIKYKGESGSKKFGKIFYEGKNYCIRDGDVLKFLFNRRSRKK</sequence>
<dbReference type="PROSITE" id="PS51710">
    <property type="entry name" value="G_OBG"/>
    <property type="match status" value="1"/>
</dbReference>
<dbReference type="InterPro" id="IPR027417">
    <property type="entry name" value="P-loop_NTPase"/>
</dbReference>
<dbReference type="InterPro" id="IPR023192">
    <property type="entry name" value="TGS-like_dom_sf"/>
</dbReference>
<keyword evidence="4" id="KW-0460">Magnesium</keyword>
<evidence type="ECO:0000259" key="5">
    <source>
        <dbReference type="PROSITE" id="PS51710"/>
    </source>
</evidence>
<name>A0ABY4SVF3_9ENTR</name>
<dbReference type="PANTHER" id="PTHR23305:SF18">
    <property type="entry name" value="OBG-TYPE G DOMAIN-CONTAINING PROTEIN"/>
    <property type="match status" value="1"/>
</dbReference>
<dbReference type="Gene3D" id="3.40.50.300">
    <property type="entry name" value="P-loop containing nucleotide triphosphate hydrolases"/>
    <property type="match status" value="1"/>
</dbReference>
<dbReference type="Proteomes" id="UP001056834">
    <property type="component" value="Chromosome"/>
</dbReference>
<dbReference type="PIRSF" id="PIRSF006641">
    <property type="entry name" value="CHP00092"/>
    <property type="match status" value="1"/>
</dbReference>
<dbReference type="InterPro" id="IPR013029">
    <property type="entry name" value="YchF_C"/>
</dbReference>
<dbReference type="PANTHER" id="PTHR23305">
    <property type="entry name" value="OBG GTPASE FAMILY"/>
    <property type="match status" value="1"/>
</dbReference>
<dbReference type="InterPro" id="IPR012676">
    <property type="entry name" value="TGS-like"/>
</dbReference>
<dbReference type="Gene3D" id="3.10.20.30">
    <property type="match status" value="1"/>
</dbReference>
<feature type="domain" description="OBG-type G" evidence="5">
    <location>
        <begin position="3"/>
        <end position="209"/>
    </location>
</feature>